<feature type="region of interest" description="Disordered" evidence="1">
    <location>
        <begin position="89"/>
        <end position="109"/>
    </location>
</feature>
<accession>A0A9J9HDT8</accession>
<name>A0A9J9HDT8_RHIWR</name>
<evidence type="ECO:0000256" key="1">
    <source>
        <dbReference type="SAM" id="MobiDB-lite"/>
    </source>
</evidence>
<dbReference type="AlphaFoldDB" id="A0A9J9HDT8"/>
<evidence type="ECO:0000313" key="3">
    <source>
        <dbReference type="Proteomes" id="UP000001989"/>
    </source>
</evidence>
<reference evidence="2 3" key="1">
    <citation type="journal article" date="2010" name="J. Bacteriol.">
        <title>Genome sequence of the dioxin-mineralizing bacterium Sphingomonas wittichii RW1.</title>
        <authorList>
            <person name="Miller T.R."/>
            <person name="Delcher A.L."/>
            <person name="Salzberg S.L."/>
            <person name="Saunders E."/>
            <person name="Detter J.C."/>
            <person name="Halden R.U."/>
        </authorList>
    </citation>
    <scope>NUCLEOTIDE SEQUENCE [LARGE SCALE GENOMIC DNA]</scope>
    <source>
        <strain evidence="3">DSM 6014 / CCUG 31198 / JCM 15750 / NBRC 105917 / EY 4224 / RW1</strain>
    </source>
</reference>
<organism evidence="2 3">
    <name type="scientific">Rhizorhabdus wittichii (strain DSM 6014 / CCUG 31198 / JCM 15750 / NBRC 105917 / EY 4224 / RW1)</name>
    <name type="common">Sphingomonas wittichii</name>
    <dbReference type="NCBI Taxonomy" id="392499"/>
    <lineage>
        <taxon>Bacteria</taxon>
        <taxon>Pseudomonadati</taxon>
        <taxon>Pseudomonadota</taxon>
        <taxon>Alphaproteobacteria</taxon>
        <taxon>Sphingomonadales</taxon>
        <taxon>Sphingomonadaceae</taxon>
        <taxon>Rhizorhabdus</taxon>
    </lineage>
</organism>
<dbReference type="EMBL" id="CP000699">
    <property type="protein sequence ID" value="ABQ69841.1"/>
    <property type="molecule type" value="Genomic_DNA"/>
</dbReference>
<keyword evidence="3" id="KW-1185">Reference proteome</keyword>
<gene>
    <name evidence="2" type="ordered locus">Swit_3495</name>
</gene>
<proteinExistence type="predicted"/>
<feature type="region of interest" description="Disordered" evidence="1">
    <location>
        <begin position="1"/>
        <end position="63"/>
    </location>
</feature>
<sequence length="129" mass="14093">MFPPSNRNRCGGIRHDPKSASIRRKSRPRADRRNEVSQTRKAGRRCCSSPKSGIPLPQRPPTSCCRRQVQTGCKSPNGLAGLADGSRRIARASSPGQPPEGGHHLAREARVDLRVRKGARSPCAIRRPA</sequence>
<evidence type="ECO:0000313" key="2">
    <source>
        <dbReference type="EMBL" id="ABQ69841.1"/>
    </source>
</evidence>
<dbReference type="Proteomes" id="UP000001989">
    <property type="component" value="Chromosome"/>
</dbReference>
<dbReference type="KEGG" id="swi:Swit_3495"/>
<protein>
    <submittedName>
        <fullName evidence="2">Uncharacterized protein</fullName>
    </submittedName>
</protein>